<dbReference type="OrthoDB" id="6547918at2"/>
<evidence type="ECO:0000313" key="2">
    <source>
        <dbReference type="Proteomes" id="UP000239181"/>
    </source>
</evidence>
<reference evidence="1 2" key="1">
    <citation type="submission" date="2017-10" db="EMBL/GenBank/DDBJ databases">
        <title>Draft genome of two endophytic bacteria isolated from 'guarana' Paullinia cupana (Mart.) Ducke.</title>
        <authorList>
            <person name="Siqueira K.A."/>
            <person name="Liotti R.G."/>
            <person name="Mendes T.A."/>
            <person name="Soares M.A."/>
        </authorList>
    </citation>
    <scope>NUCLEOTIDE SEQUENCE [LARGE SCALE GENOMIC DNA]</scope>
    <source>
        <strain evidence="1 2">342</strain>
    </source>
</reference>
<organism evidence="1 2">
    <name type="scientific">Pantoea coffeiphila</name>
    <dbReference type="NCBI Taxonomy" id="1465635"/>
    <lineage>
        <taxon>Bacteria</taxon>
        <taxon>Pseudomonadati</taxon>
        <taxon>Pseudomonadota</taxon>
        <taxon>Gammaproteobacteria</taxon>
        <taxon>Enterobacterales</taxon>
        <taxon>Erwiniaceae</taxon>
        <taxon>Pantoea</taxon>
    </lineage>
</organism>
<dbReference type="AlphaFoldDB" id="A0A2S9ICT5"/>
<dbReference type="Proteomes" id="UP000239181">
    <property type="component" value="Unassembled WGS sequence"/>
</dbReference>
<accession>A0A2S9ICT5</accession>
<name>A0A2S9ICT5_9GAMM</name>
<proteinExistence type="predicted"/>
<protein>
    <submittedName>
        <fullName evidence="1">Uncharacterized protein</fullName>
    </submittedName>
</protein>
<evidence type="ECO:0000313" key="1">
    <source>
        <dbReference type="EMBL" id="PRD15598.1"/>
    </source>
</evidence>
<keyword evidence="2" id="KW-1185">Reference proteome</keyword>
<sequence>MKKDAHEFSDEVRALMGQIITELLSDGDAVTPERLIQGLHLFSENTDDADDYLDCMELIQFLMKKLH</sequence>
<comment type="caution">
    <text evidence="1">The sequence shown here is derived from an EMBL/GenBank/DDBJ whole genome shotgun (WGS) entry which is preliminary data.</text>
</comment>
<dbReference type="EMBL" id="PDET01000006">
    <property type="protein sequence ID" value="PRD15598.1"/>
    <property type="molecule type" value="Genomic_DNA"/>
</dbReference>
<gene>
    <name evidence="1" type="ORF">CQW29_11395</name>
</gene>